<accession>A0A176WPW7</accession>
<feature type="region of interest" description="Disordered" evidence="1">
    <location>
        <begin position="761"/>
        <end position="788"/>
    </location>
</feature>
<dbReference type="GO" id="GO:0016592">
    <property type="term" value="C:mediator complex"/>
    <property type="evidence" value="ECO:0007669"/>
    <property type="project" value="InterPro"/>
</dbReference>
<comment type="caution">
    <text evidence="2">The sequence shown here is derived from an EMBL/GenBank/DDBJ whole genome shotgun (WGS) entry which is preliminary data.</text>
</comment>
<dbReference type="AlphaFoldDB" id="A0A176WPW7"/>
<feature type="compositionally biased region" description="Gly residues" evidence="1">
    <location>
        <begin position="775"/>
        <end position="785"/>
    </location>
</feature>
<dbReference type="PANTHER" id="PTHR35130:SF1">
    <property type="entry name" value="MEDIATOR OF RNA POLYMERASE II TRANSCRIPTION SUBUNIT 16"/>
    <property type="match status" value="1"/>
</dbReference>
<name>A0A176WPW7_MARPO</name>
<feature type="region of interest" description="Disordered" evidence="1">
    <location>
        <begin position="1"/>
        <end position="22"/>
    </location>
</feature>
<feature type="compositionally biased region" description="Acidic residues" evidence="1">
    <location>
        <begin position="13"/>
        <end position="22"/>
    </location>
</feature>
<dbReference type="Proteomes" id="UP000077202">
    <property type="component" value="Unassembled WGS sequence"/>
</dbReference>
<sequence length="1251" mass="135224">MLGESDEARNMDGLDEEEEDEDRSVVAIINLHSAPYPFQQKMNLSDLCRFSRLTHQPAFWIPIHVVDPERPSEHAIFNVIAESPGDAVQTMEWSPLSCPQALLICNTSGRVTIWSQPTQGPPNVACTINCWSCEYEWQQEHAVAMKWLAGPSPYRWSPTVSTGVTNSKSYEERFLAHGPRPSARWPDILCTCAVFFSGSVQLRWRQWPPKNYGPVKWHATNKAVLGAGPSGVFCADAIITDSGSLHVAGAPVGHPSTLVVWEVSPWVVNPGGANQQAAKYSMGVQSPLGFGPPSWPGVAPLAAYLLSWQEQAGNDVKVSQAQAQLENDEKAAPLLHCSPVSNLSGYVTPDASTLSTWGSGIAAIAFDPSRGGNALVTVICEGYFITPESPDDGPSMTGWRFQRWESTRQQVAIHPLFESQSASYPPPTSHPMITSWTAVSNKSMTPRGNNYNPTLGSVLLCDPSKRRTEILVSRERPKNPRTIARITFANHGGEWALSLTTGEVMIYSGSSITPLETFVVRVGMLLPPSVAFSPTSCCVASVWHDKQADCSLLKIWCLDPPTPASLQGGSAGSLTWERHIADRFWWSLVCEVDWWDIVACTQYVTESGTVTVARVAAVLDADFHALPNVLHRQHYGVALDQIKSRMLEGFDTADNRALVLDMQARLSLDALGKGIESALVSPATLVPEPWLASSEVLSGLGPDAMAVDTHLVPNVQAYVDSILDLASHFLTRLRRYATFCRTLATHGGANLNANAANRAGVNSSNGGPLSAQTGQGPGGQAGAGSNGTASTVQWLQGAMVAKMNNTGDSTTGNPSSTGLSQAHAMGVGSVTFPGIPAVRLIGDCQFLHRLCQLLFFCLIFRKRQSPRHVTATSRMSGDVGGAGVKNVNGIVTKAEDSMTSGSTVTRSGAVAPFVKSEDGSARPPVVSKAEEAANARSARSGTGNAGQGYTAEEVKFLFLVLVDLCKRTSSHAHPMPKSQVGASNPVIRLHYVDGQYAVPPEVVEASLGPHMQQLPRPRGADAAGLLMKELELHAPAEEWNRRSMVFGSYNNAYQAEMMEMLDEDQHPVDFWPRKRRFAERDAAFGFNTAIGLGSFAGFMGSRRDVITGVWKTAQYGHWHKVEVVLYSNPMAENGGEHREDEDVRVKRGKEVCGNGFVPWVASAYTTLGLGVVYFVPKVSNFLGIISPNLSGNAIKVTARRGTATGLTPLLKFQRSKAPENCAKMPKSIQFRGFSGTIWTFGFPNGAEGLYL</sequence>
<protein>
    <recommendedName>
        <fullName evidence="4">Mediator of RNA polymerase II transcription subunit 16</fullName>
    </recommendedName>
</protein>
<dbReference type="PANTHER" id="PTHR35130">
    <property type="entry name" value="MEDIATOR OF RNA POLYMERASE II TRANSCRIPTION SUBUNIT 16"/>
    <property type="match status" value="1"/>
</dbReference>
<gene>
    <name evidence="2" type="ORF">AXG93_1587s1050</name>
</gene>
<organism evidence="2 3">
    <name type="scientific">Marchantia polymorpha subsp. ruderalis</name>
    <dbReference type="NCBI Taxonomy" id="1480154"/>
    <lineage>
        <taxon>Eukaryota</taxon>
        <taxon>Viridiplantae</taxon>
        <taxon>Streptophyta</taxon>
        <taxon>Embryophyta</taxon>
        <taxon>Marchantiophyta</taxon>
        <taxon>Marchantiopsida</taxon>
        <taxon>Marchantiidae</taxon>
        <taxon>Marchantiales</taxon>
        <taxon>Marchantiaceae</taxon>
        <taxon>Marchantia</taxon>
    </lineage>
</organism>
<feature type="compositionally biased region" description="Low complexity" evidence="1">
    <location>
        <begin position="761"/>
        <end position="774"/>
    </location>
</feature>
<feature type="compositionally biased region" description="Basic and acidic residues" evidence="1">
    <location>
        <begin position="1"/>
        <end position="12"/>
    </location>
</feature>
<evidence type="ECO:0000256" key="1">
    <source>
        <dbReference type="SAM" id="MobiDB-lite"/>
    </source>
</evidence>
<dbReference type="EMBL" id="LVLJ01000305">
    <property type="protein sequence ID" value="OAE34874.1"/>
    <property type="molecule type" value="Genomic_DNA"/>
</dbReference>
<proteinExistence type="predicted"/>
<evidence type="ECO:0008006" key="4">
    <source>
        <dbReference type="Google" id="ProtNLM"/>
    </source>
</evidence>
<dbReference type="InterPro" id="IPR038836">
    <property type="entry name" value="MED16"/>
</dbReference>
<keyword evidence="3" id="KW-1185">Reference proteome</keyword>
<evidence type="ECO:0000313" key="3">
    <source>
        <dbReference type="Proteomes" id="UP000077202"/>
    </source>
</evidence>
<dbReference type="GO" id="GO:0006355">
    <property type="term" value="P:regulation of DNA-templated transcription"/>
    <property type="evidence" value="ECO:0007669"/>
    <property type="project" value="InterPro"/>
</dbReference>
<evidence type="ECO:0000313" key="2">
    <source>
        <dbReference type="EMBL" id="OAE34874.1"/>
    </source>
</evidence>
<reference evidence="2" key="1">
    <citation type="submission" date="2016-03" db="EMBL/GenBank/DDBJ databases">
        <title>Mechanisms controlling the formation of the plant cell surface in tip-growing cells are functionally conserved among land plants.</title>
        <authorList>
            <person name="Honkanen S."/>
            <person name="Jones V.A."/>
            <person name="Morieri G."/>
            <person name="Champion C."/>
            <person name="Hetherington A.J."/>
            <person name="Kelly S."/>
            <person name="Saint-Marcoux D."/>
            <person name="Proust H."/>
            <person name="Prescott H."/>
            <person name="Dolan L."/>
        </authorList>
    </citation>
    <scope>NUCLEOTIDE SEQUENCE [LARGE SCALE GENOMIC DNA]</scope>
    <source>
        <tissue evidence="2">Whole gametophyte</tissue>
    </source>
</reference>